<evidence type="ECO:0000313" key="3">
    <source>
        <dbReference type="Proteomes" id="UP000323426"/>
    </source>
</evidence>
<dbReference type="EMBL" id="VWSF01000002">
    <property type="protein sequence ID" value="KAA5548567.1"/>
    <property type="molecule type" value="Genomic_DNA"/>
</dbReference>
<comment type="caution">
    <text evidence="2">The sequence shown here is derived from an EMBL/GenBank/DDBJ whole genome shotgun (WGS) entry which is preliminary data.</text>
</comment>
<sequence length="159" mass="17685">MEIASLVVILIVAVCIILTMFFLLGYLIKRNKAGLRNAAISFAIAALSIGILISVEEIFFSFNRANKEELLVASREAPIGGILLKLYTDSTFEIGGFREVTSTGVYKLKSDTLLSIIPNKEQKQVEGFTQTTFIIRGNYLEEVPNKGINFLEIHLNKLK</sequence>
<evidence type="ECO:0000313" key="2">
    <source>
        <dbReference type="EMBL" id="KAA5548567.1"/>
    </source>
</evidence>
<dbReference type="Proteomes" id="UP000323426">
    <property type="component" value="Unassembled WGS sequence"/>
</dbReference>
<reference evidence="2 3" key="1">
    <citation type="submission" date="2019-09" db="EMBL/GenBank/DDBJ databases">
        <title>Genome sequence and assembly of Adhaeribacter sp.</title>
        <authorList>
            <person name="Chhetri G."/>
        </authorList>
    </citation>
    <scope>NUCLEOTIDE SEQUENCE [LARGE SCALE GENOMIC DNA]</scope>
    <source>
        <strain evidence="2 3">DK36</strain>
    </source>
</reference>
<feature type="transmembrane region" description="Helical" evidence="1">
    <location>
        <begin position="40"/>
        <end position="62"/>
    </location>
</feature>
<feature type="transmembrane region" description="Helical" evidence="1">
    <location>
        <begin position="6"/>
        <end position="28"/>
    </location>
</feature>
<keyword evidence="1" id="KW-1133">Transmembrane helix</keyword>
<evidence type="ECO:0000256" key="1">
    <source>
        <dbReference type="SAM" id="Phobius"/>
    </source>
</evidence>
<proteinExistence type="predicted"/>
<accession>A0A5M6DLZ8</accession>
<keyword evidence="3" id="KW-1185">Reference proteome</keyword>
<organism evidence="2 3">
    <name type="scientific">Adhaeribacter rhizoryzae</name>
    <dbReference type="NCBI Taxonomy" id="2607907"/>
    <lineage>
        <taxon>Bacteria</taxon>
        <taxon>Pseudomonadati</taxon>
        <taxon>Bacteroidota</taxon>
        <taxon>Cytophagia</taxon>
        <taxon>Cytophagales</taxon>
        <taxon>Hymenobacteraceae</taxon>
        <taxon>Adhaeribacter</taxon>
    </lineage>
</organism>
<keyword evidence="1" id="KW-0812">Transmembrane</keyword>
<protein>
    <submittedName>
        <fullName evidence="2">Uncharacterized protein</fullName>
    </submittedName>
</protein>
<dbReference type="AlphaFoldDB" id="A0A5M6DLZ8"/>
<gene>
    <name evidence="2" type="ORF">F0145_03350</name>
</gene>
<keyword evidence="1" id="KW-0472">Membrane</keyword>
<name>A0A5M6DLZ8_9BACT</name>
<dbReference type="RefSeq" id="WP_150086895.1">
    <property type="nucleotide sequence ID" value="NZ_VWSF01000002.1"/>
</dbReference>